<dbReference type="GO" id="GO:0000018">
    <property type="term" value="P:regulation of DNA recombination"/>
    <property type="evidence" value="ECO:0007669"/>
    <property type="project" value="TreeGrafter"/>
</dbReference>
<evidence type="ECO:0000313" key="9">
    <source>
        <dbReference type="Proteomes" id="UP000297729"/>
    </source>
</evidence>
<evidence type="ECO:0000256" key="4">
    <source>
        <dbReference type="ARBA" id="ARBA00022490"/>
    </source>
</evidence>
<dbReference type="Gene3D" id="1.10.10.10">
    <property type="entry name" value="Winged helix-like DNA-binding domain superfamily/Winged helix DNA-binding domain"/>
    <property type="match status" value="1"/>
</dbReference>
<dbReference type="EMBL" id="SPVG01000245">
    <property type="protein sequence ID" value="TFW15914.1"/>
    <property type="molecule type" value="Genomic_DNA"/>
</dbReference>
<comment type="caution">
    <text evidence="8">The sequence shown here is derived from an EMBL/GenBank/DDBJ whole genome shotgun (WGS) entry which is preliminary data.</text>
</comment>
<accession>A0A4Y9S765</accession>
<dbReference type="GO" id="GO:0043590">
    <property type="term" value="C:bacterial nucleoid"/>
    <property type="evidence" value="ECO:0007669"/>
    <property type="project" value="TreeGrafter"/>
</dbReference>
<dbReference type="InterPro" id="IPR018541">
    <property type="entry name" value="Ftsk_gamma"/>
</dbReference>
<dbReference type="NCBIfam" id="NF001463">
    <property type="entry name" value="PRK00321.1-4"/>
    <property type="match status" value="1"/>
</dbReference>
<evidence type="ECO:0000256" key="6">
    <source>
        <dbReference type="HAMAP-Rule" id="MF_00194"/>
    </source>
</evidence>
<evidence type="ECO:0000313" key="8">
    <source>
        <dbReference type="EMBL" id="TFW15914.1"/>
    </source>
</evidence>
<evidence type="ECO:0000256" key="3">
    <source>
        <dbReference type="ARBA" id="ARBA00022296"/>
    </source>
</evidence>
<gene>
    <name evidence="6" type="primary">rdgC</name>
    <name evidence="8" type="ORF">E4L98_24765</name>
</gene>
<protein>
    <recommendedName>
        <fullName evidence="3 6">Recombination-associated protein RdgC</fullName>
    </recommendedName>
</protein>
<name>A0A4Y9S765_9BURK</name>
<dbReference type="AlphaFoldDB" id="A0A4Y9S765"/>
<feature type="domain" description="FtsK gamma" evidence="7">
    <location>
        <begin position="418"/>
        <end position="479"/>
    </location>
</feature>
<comment type="function">
    <text evidence="6">May be involved in recombination.</text>
</comment>
<dbReference type="InterPro" id="IPR036390">
    <property type="entry name" value="WH_DNA-bd_sf"/>
</dbReference>
<dbReference type="HAMAP" id="MF_00194">
    <property type="entry name" value="RdgC"/>
    <property type="match status" value="1"/>
</dbReference>
<keyword evidence="4 6" id="KW-0963">Cytoplasm</keyword>
<sequence length="479" mass="52567">MWFKNLQIYRLPRDYALTADALAAALAKQAFAPASSSELLRQGWDAPRKDGGLVHTVNRQMLIRLRGEKKLLPATVINQMTKARAAEMEEAQGFAPGKKAMKELKERVTDELLPRAFSIESNTWAWIDPVNGWLVIDAASPAKADEVIKLLLKAVDRMPLESLRVQRSPVGVMTEWLATDEAPAGFTVDQDATLRATGESKAQVAYKRHTLEPAEVRRHIDTGKQCTRLAMTWDSKISFVLDESLAVKSVKPLDVLTEREITSHNDDERFDGDFALMTGELAKMLGDLVEVLGGEATMEASGNQAEPGQQQVERAIKLTSEMYNVRDMHRAVLDTLYEQTLKPYIDTVRESMQQTGADEIQTALTLAKQHTGGAQTAQMFLVAAIEMVEPSPRPAKGDEPVREQRVVGAATDVPAGDGSATDPLYDQAVAVVRTNQRASVSLIQRHLLIGYNRAARLLEAMEGSVVGPAGSNGSREILA</sequence>
<dbReference type="NCBIfam" id="NF001464">
    <property type="entry name" value="PRK00321.1-5"/>
    <property type="match status" value="1"/>
</dbReference>
<organism evidence="8 9">
    <name type="scientific">Duganella callida</name>
    <dbReference type="NCBI Taxonomy" id="2561932"/>
    <lineage>
        <taxon>Bacteria</taxon>
        <taxon>Pseudomonadati</taxon>
        <taxon>Pseudomonadota</taxon>
        <taxon>Betaproteobacteria</taxon>
        <taxon>Burkholderiales</taxon>
        <taxon>Oxalobacteraceae</taxon>
        <taxon>Telluria group</taxon>
        <taxon>Duganella</taxon>
    </lineage>
</organism>
<dbReference type="OrthoDB" id="5290530at2"/>
<dbReference type="PANTHER" id="PTHR38103">
    <property type="entry name" value="RECOMBINATION-ASSOCIATED PROTEIN RDGC"/>
    <property type="match status" value="1"/>
</dbReference>
<proteinExistence type="inferred from homology"/>
<evidence type="ECO:0000259" key="7">
    <source>
        <dbReference type="SMART" id="SM00843"/>
    </source>
</evidence>
<comment type="similarity">
    <text evidence="2 6">Belongs to the RdgC family.</text>
</comment>
<evidence type="ECO:0000256" key="1">
    <source>
        <dbReference type="ARBA" id="ARBA00004453"/>
    </source>
</evidence>
<dbReference type="Proteomes" id="UP000297729">
    <property type="component" value="Unassembled WGS sequence"/>
</dbReference>
<dbReference type="PANTHER" id="PTHR38103:SF1">
    <property type="entry name" value="RECOMBINATION-ASSOCIATED PROTEIN RDGC"/>
    <property type="match status" value="1"/>
</dbReference>
<dbReference type="InterPro" id="IPR036388">
    <property type="entry name" value="WH-like_DNA-bd_sf"/>
</dbReference>
<reference evidence="8 9" key="1">
    <citation type="submission" date="2019-03" db="EMBL/GenBank/DDBJ databases">
        <title>Draft Genome Sequence of Duganella callidus sp. nov., a Novel Duganella Species Isolated from Cultivated Soil.</title>
        <authorList>
            <person name="Raths R."/>
            <person name="Peta V."/>
            <person name="Bucking H."/>
        </authorList>
    </citation>
    <scope>NUCLEOTIDE SEQUENCE [LARGE SCALE GENOMIC DNA]</scope>
    <source>
        <strain evidence="8 9">DN04</strain>
    </source>
</reference>
<dbReference type="InterPro" id="IPR007476">
    <property type="entry name" value="RdgC"/>
</dbReference>
<evidence type="ECO:0000256" key="5">
    <source>
        <dbReference type="ARBA" id="ARBA00023172"/>
    </source>
</evidence>
<keyword evidence="9" id="KW-1185">Reference proteome</keyword>
<keyword evidence="5 6" id="KW-0233">DNA recombination</keyword>
<evidence type="ECO:0000256" key="2">
    <source>
        <dbReference type="ARBA" id="ARBA00008657"/>
    </source>
</evidence>
<dbReference type="Pfam" id="PF09397">
    <property type="entry name" value="FtsK_gamma"/>
    <property type="match status" value="1"/>
</dbReference>
<dbReference type="GO" id="GO:0005737">
    <property type="term" value="C:cytoplasm"/>
    <property type="evidence" value="ECO:0007669"/>
    <property type="project" value="UniProtKB-UniRule"/>
</dbReference>
<comment type="subcellular location">
    <subcellularLocation>
        <location evidence="1 6">Cytoplasm</location>
        <location evidence="1 6">Nucleoid</location>
    </subcellularLocation>
</comment>
<dbReference type="GO" id="GO:0006310">
    <property type="term" value="P:DNA recombination"/>
    <property type="evidence" value="ECO:0007669"/>
    <property type="project" value="UniProtKB-UniRule"/>
</dbReference>
<dbReference type="SMART" id="SM00843">
    <property type="entry name" value="Ftsk_gamma"/>
    <property type="match status" value="1"/>
</dbReference>
<dbReference type="Pfam" id="PF04381">
    <property type="entry name" value="RdgC"/>
    <property type="match status" value="1"/>
</dbReference>
<dbReference type="GO" id="GO:0003690">
    <property type="term" value="F:double-stranded DNA binding"/>
    <property type="evidence" value="ECO:0007669"/>
    <property type="project" value="TreeGrafter"/>
</dbReference>
<dbReference type="SUPFAM" id="SSF46785">
    <property type="entry name" value="Winged helix' DNA-binding domain"/>
    <property type="match status" value="1"/>
</dbReference>